<dbReference type="InterPro" id="IPR011268">
    <property type="entry name" value="Purine_phosphorylase"/>
</dbReference>
<dbReference type="RefSeq" id="WP_052569858.1">
    <property type="nucleotide sequence ID" value="NZ_CP009498.1"/>
</dbReference>
<feature type="domain" description="Nucleoside phosphorylase" evidence="6">
    <location>
        <begin position="26"/>
        <end position="266"/>
    </location>
</feature>
<keyword evidence="8" id="KW-1185">Reference proteome</keyword>
<dbReference type="PANTHER" id="PTHR11904">
    <property type="entry name" value="METHYLTHIOADENOSINE/PURINE NUCLEOSIDE PHOSPHORYLASE"/>
    <property type="match status" value="1"/>
</dbReference>
<proteinExistence type="inferred from homology"/>
<dbReference type="KEGG" id="epo:Epro_0257"/>
<evidence type="ECO:0000313" key="8">
    <source>
        <dbReference type="Proteomes" id="UP000035337"/>
    </source>
</evidence>
<keyword evidence="3 5" id="KW-0328">Glycosyltransferase</keyword>
<dbReference type="GO" id="GO:0005737">
    <property type="term" value="C:cytoplasm"/>
    <property type="evidence" value="ECO:0007669"/>
    <property type="project" value="TreeGrafter"/>
</dbReference>
<accession>A0A0G3WG75</accession>
<comment type="similarity">
    <text evidence="2 5">Belongs to the PNP/MTAP phosphorylase family.</text>
</comment>
<dbReference type="UniPathway" id="UPA00606"/>
<dbReference type="STRING" id="1408281.Epro_0257"/>
<dbReference type="NCBIfam" id="TIGR01697">
    <property type="entry name" value="PNPH-PUNA-XAPA"/>
    <property type="match status" value="1"/>
</dbReference>
<dbReference type="GO" id="GO:0004731">
    <property type="term" value="F:purine-nucleoside phosphorylase activity"/>
    <property type="evidence" value="ECO:0007669"/>
    <property type="project" value="UniProtKB-EC"/>
</dbReference>
<protein>
    <recommendedName>
        <fullName evidence="5">Purine nucleoside phosphorylase</fullName>
        <ecNumber evidence="5">2.4.2.1</ecNumber>
    </recommendedName>
    <alternativeName>
        <fullName evidence="5">Inosine-guanosine phosphorylase</fullName>
    </alternativeName>
</protein>
<dbReference type="Pfam" id="PF01048">
    <property type="entry name" value="PNP_UDP_1"/>
    <property type="match status" value="1"/>
</dbReference>
<gene>
    <name evidence="7" type="primary">punA</name>
    <name evidence="7" type="ORF">Epro_0257</name>
</gene>
<dbReference type="InterPro" id="IPR000845">
    <property type="entry name" value="Nucleoside_phosphorylase_d"/>
</dbReference>
<dbReference type="SUPFAM" id="SSF53167">
    <property type="entry name" value="Purine and uridine phosphorylases"/>
    <property type="match status" value="1"/>
</dbReference>
<dbReference type="EC" id="2.4.2.1" evidence="5"/>
<evidence type="ECO:0000256" key="1">
    <source>
        <dbReference type="ARBA" id="ARBA00005058"/>
    </source>
</evidence>
<dbReference type="CDD" id="cd09009">
    <property type="entry name" value="PNP-EcPNPII_like"/>
    <property type="match status" value="1"/>
</dbReference>
<dbReference type="PIRSF" id="PIRSF000477">
    <property type="entry name" value="PurNPase"/>
    <property type="match status" value="1"/>
</dbReference>
<dbReference type="Proteomes" id="UP000035337">
    <property type="component" value="Chromosome"/>
</dbReference>
<evidence type="ECO:0000259" key="6">
    <source>
        <dbReference type="Pfam" id="PF01048"/>
    </source>
</evidence>
<organism evidence="7 8">
    <name type="scientific">Endomicrobium proavitum</name>
    <dbReference type="NCBI Taxonomy" id="1408281"/>
    <lineage>
        <taxon>Bacteria</taxon>
        <taxon>Pseudomonadati</taxon>
        <taxon>Elusimicrobiota</taxon>
        <taxon>Endomicrobiia</taxon>
        <taxon>Endomicrobiales</taxon>
        <taxon>Endomicrobiaceae</taxon>
        <taxon>Endomicrobium</taxon>
    </lineage>
</organism>
<sequence length="267" mass="29100">MNTLQKIARSKKIIEKTVLGFKPEAAIITGSGFSGIKNKFTVVKTLPYSKIPFFPKTTVAGHPGEINFCSYKSKNVLIFNGRFHLYEGFKPEEIIYPVRVAKALEIKSLIITCAVGGLNKKYKTGDIVIIKDQINFTGENPFCGAHFDGFGERFPDVSAIYDKDLRKKALSSAKKFKIRVHEGVYLGVTGSAYETPAEVKAYVKLGGDIIGMSVVFEAAAAAQTHMKVLGLSSVSDAAGTSAKHDEVLKSVDENVNDIAKIVQECLL</sequence>
<dbReference type="Gene3D" id="3.40.50.1580">
    <property type="entry name" value="Nucleoside phosphorylase domain"/>
    <property type="match status" value="1"/>
</dbReference>
<dbReference type="AlphaFoldDB" id="A0A0G3WG75"/>
<dbReference type="InterPro" id="IPR035994">
    <property type="entry name" value="Nucleoside_phosphorylase_sf"/>
</dbReference>
<name>A0A0G3WG75_9BACT</name>
<evidence type="ECO:0000256" key="3">
    <source>
        <dbReference type="ARBA" id="ARBA00022676"/>
    </source>
</evidence>
<keyword evidence="4 5" id="KW-0808">Transferase</keyword>
<dbReference type="PANTHER" id="PTHR11904:SF9">
    <property type="entry name" value="PURINE NUCLEOSIDE PHOSPHORYLASE-RELATED"/>
    <property type="match status" value="1"/>
</dbReference>
<evidence type="ECO:0000256" key="2">
    <source>
        <dbReference type="ARBA" id="ARBA00006751"/>
    </source>
</evidence>
<dbReference type="EMBL" id="CP009498">
    <property type="protein sequence ID" value="AKL97636.1"/>
    <property type="molecule type" value="Genomic_DNA"/>
</dbReference>
<reference evidence="7 8" key="1">
    <citation type="submission" date="2014-09" db="EMBL/GenBank/DDBJ databases">
        <title>Complete genome sequence of Endomicrobium proavitum.</title>
        <authorList>
            <person name="Zheng H."/>
        </authorList>
    </citation>
    <scope>NUCLEOTIDE SEQUENCE [LARGE SCALE GENOMIC DNA]</scope>
    <source>
        <strain evidence="7 8">Rsa215</strain>
    </source>
</reference>
<evidence type="ECO:0000256" key="5">
    <source>
        <dbReference type="PIRNR" id="PIRNR000477"/>
    </source>
</evidence>
<dbReference type="GO" id="GO:0009116">
    <property type="term" value="P:nucleoside metabolic process"/>
    <property type="evidence" value="ECO:0007669"/>
    <property type="project" value="InterPro"/>
</dbReference>
<dbReference type="NCBIfam" id="NF006054">
    <property type="entry name" value="PRK08202.1"/>
    <property type="match status" value="1"/>
</dbReference>
<comment type="function">
    <text evidence="5">The purine nucleoside phosphorylases catalyze the phosphorolytic breakdown of the N-glycosidic bond in the beta-(deoxy)ribonucleoside molecules, with the formation of the corresponding free purine bases and pentose-1-phosphate.</text>
</comment>
<evidence type="ECO:0000313" key="7">
    <source>
        <dbReference type="EMBL" id="AKL97636.1"/>
    </source>
</evidence>
<evidence type="ECO:0000256" key="4">
    <source>
        <dbReference type="ARBA" id="ARBA00022679"/>
    </source>
</evidence>
<dbReference type="OrthoDB" id="1523230at2"/>
<comment type="pathway">
    <text evidence="1 5">Purine metabolism; purine nucleoside salvage.</text>
</comment>